<comment type="similarity">
    <text evidence="1">Belongs to the complex I 24 kDa subunit family.</text>
</comment>
<organism evidence="11 12">
    <name type="scientific">Methylomarinum roseum</name>
    <dbReference type="NCBI Taxonomy" id="3067653"/>
    <lineage>
        <taxon>Bacteria</taxon>
        <taxon>Pseudomonadati</taxon>
        <taxon>Pseudomonadota</taxon>
        <taxon>Gammaproteobacteria</taxon>
        <taxon>Methylococcales</taxon>
        <taxon>Methylococcaceae</taxon>
        <taxon>Methylomarinum</taxon>
    </lineage>
</organism>
<dbReference type="Pfam" id="PF01257">
    <property type="entry name" value="2Fe-2S_thioredx"/>
    <property type="match status" value="1"/>
</dbReference>
<dbReference type="InterPro" id="IPR036249">
    <property type="entry name" value="Thioredoxin-like_sf"/>
</dbReference>
<evidence type="ECO:0000256" key="7">
    <source>
        <dbReference type="ARBA" id="ARBA00031580"/>
    </source>
</evidence>
<dbReference type="PANTHER" id="PTHR43342:SF1">
    <property type="entry name" value="BIFURCATING [FEFE] HYDROGENASE GAMMA SUBUNIT"/>
    <property type="match status" value="1"/>
</dbReference>
<keyword evidence="5 10" id="KW-0408">Iron</keyword>
<gene>
    <name evidence="11" type="ORF">Q9L42_004510</name>
</gene>
<dbReference type="PIRSF" id="PIRSF000216">
    <property type="entry name" value="NADH_DH_24kDa"/>
    <property type="match status" value="1"/>
</dbReference>
<dbReference type="GO" id="GO:0016491">
    <property type="term" value="F:oxidoreductase activity"/>
    <property type="evidence" value="ECO:0007669"/>
    <property type="project" value="InterPro"/>
</dbReference>
<dbReference type="InterPro" id="IPR041921">
    <property type="entry name" value="NuoE_N"/>
</dbReference>
<protein>
    <recommendedName>
        <fullName evidence="2">NADH-quinone oxidoreductase subunit E</fullName>
    </recommendedName>
    <alternativeName>
        <fullName evidence="7">NADH dehydrogenase I subunit E</fullName>
    </alternativeName>
    <alternativeName>
        <fullName evidence="8">NDH-1 subunit E</fullName>
    </alternativeName>
</protein>
<dbReference type="EMBL" id="CP157743">
    <property type="protein sequence ID" value="XBS21392.1"/>
    <property type="molecule type" value="Genomic_DNA"/>
</dbReference>
<reference evidence="11 12" key="1">
    <citation type="journal article" date="2024" name="Microbiology">
        <title>Methylomarinum rosea sp. nov., a novel halophilic methanotrophic bacterium from the hypersaline Lake Elton.</title>
        <authorList>
            <person name="Suleimanov R.Z."/>
            <person name="Oshkin I.Y."/>
            <person name="Danilova O.V."/>
            <person name="Suzina N.E."/>
            <person name="Dedysh S.N."/>
        </authorList>
    </citation>
    <scope>NUCLEOTIDE SEQUENCE [LARGE SCALE GENOMIC DNA]</scope>
    <source>
        <strain evidence="11 12">Ch1-1</strain>
    </source>
</reference>
<keyword evidence="6 10" id="KW-0411">Iron-sulfur</keyword>
<evidence type="ECO:0000256" key="8">
    <source>
        <dbReference type="ARBA" id="ARBA00032788"/>
    </source>
</evidence>
<feature type="binding site" evidence="10">
    <location>
        <position position="81"/>
    </location>
    <ligand>
        <name>[2Fe-2S] cluster</name>
        <dbReference type="ChEBI" id="CHEBI:190135"/>
    </ligand>
</feature>
<evidence type="ECO:0000256" key="2">
    <source>
        <dbReference type="ARBA" id="ARBA00019898"/>
    </source>
</evidence>
<accession>A0AAU7NWU4</accession>
<comment type="cofactor">
    <cofactor evidence="10">
        <name>[2Fe-2S] cluster</name>
        <dbReference type="ChEBI" id="CHEBI:190135"/>
    </cofactor>
    <text evidence="10">Binds 1 [2Fe-2S] cluster.</text>
</comment>
<feature type="binding site" evidence="10">
    <location>
        <position position="122"/>
    </location>
    <ligand>
        <name>[2Fe-2S] cluster</name>
        <dbReference type="ChEBI" id="CHEBI:190135"/>
    </ligand>
</feature>
<dbReference type="InterPro" id="IPR028431">
    <property type="entry name" value="NADP_DH_HndA-like"/>
</dbReference>
<dbReference type="NCBIfam" id="NF004638">
    <property type="entry name" value="PRK05988.1"/>
    <property type="match status" value="1"/>
</dbReference>
<dbReference type="PANTHER" id="PTHR43342">
    <property type="entry name" value="NADH-QUINONE OXIDOREDUCTASE, E SUBUNIT"/>
    <property type="match status" value="1"/>
</dbReference>
<dbReference type="AlphaFoldDB" id="A0AAU7NWU4"/>
<dbReference type="KEGG" id="mech:Q9L42_004510"/>
<evidence type="ECO:0000256" key="6">
    <source>
        <dbReference type="ARBA" id="ARBA00023014"/>
    </source>
</evidence>
<dbReference type="Proteomes" id="UP001225378">
    <property type="component" value="Chromosome"/>
</dbReference>
<proteinExistence type="inferred from homology"/>
<evidence type="ECO:0000256" key="9">
    <source>
        <dbReference type="ARBA" id="ARBA00034078"/>
    </source>
</evidence>
<feature type="binding site" evidence="10">
    <location>
        <position position="126"/>
    </location>
    <ligand>
        <name>[2Fe-2S] cluster</name>
        <dbReference type="ChEBI" id="CHEBI:190135"/>
    </ligand>
</feature>
<feature type="binding site" evidence="10">
    <location>
        <position position="86"/>
    </location>
    <ligand>
        <name>[2Fe-2S] cluster</name>
        <dbReference type="ChEBI" id="CHEBI:190135"/>
    </ligand>
</feature>
<evidence type="ECO:0000256" key="4">
    <source>
        <dbReference type="ARBA" id="ARBA00022723"/>
    </source>
</evidence>
<evidence type="ECO:0000313" key="12">
    <source>
        <dbReference type="Proteomes" id="UP001225378"/>
    </source>
</evidence>
<keyword evidence="12" id="KW-1185">Reference proteome</keyword>
<dbReference type="SUPFAM" id="SSF52833">
    <property type="entry name" value="Thioredoxin-like"/>
    <property type="match status" value="1"/>
</dbReference>
<dbReference type="Gene3D" id="3.40.30.10">
    <property type="entry name" value="Glutaredoxin"/>
    <property type="match status" value="1"/>
</dbReference>
<evidence type="ECO:0000256" key="10">
    <source>
        <dbReference type="PIRSR" id="PIRSR000216-1"/>
    </source>
</evidence>
<sequence>MQEYHLQKSVVAKILAEHEGMPGNLLPILHGIQDSLGYIPQEAVADIAEALNQSIAEIHGVISFYHYFRQTPPGKNTIRICRAESCQAMNSQALQEHAKKQLDIDWHQTSSDGEFSLEPVYCLGNCACSPAITINNEVYGRVTPERFDELIASQRGAAE</sequence>
<keyword evidence="3 10" id="KW-0001">2Fe-2S</keyword>
<keyword evidence="4 10" id="KW-0479">Metal-binding</keyword>
<name>A0AAU7NWU4_9GAMM</name>
<evidence type="ECO:0000313" key="11">
    <source>
        <dbReference type="EMBL" id="XBS21392.1"/>
    </source>
</evidence>
<evidence type="ECO:0000256" key="3">
    <source>
        <dbReference type="ARBA" id="ARBA00022714"/>
    </source>
</evidence>
<evidence type="ECO:0000256" key="5">
    <source>
        <dbReference type="ARBA" id="ARBA00023004"/>
    </source>
</evidence>
<dbReference type="Gene3D" id="1.10.10.1590">
    <property type="entry name" value="NADH-quinone oxidoreductase subunit E"/>
    <property type="match status" value="1"/>
</dbReference>
<dbReference type="CDD" id="cd03081">
    <property type="entry name" value="TRX_Fd_NuoE_FDH_gamma"/>
    <property type="match status" value="1"/>
</dbReference>
<evidence type="ECO:0000256" key="1">
    <source>
        <dbReference type="ARBA" id="ARBA00010643"/>
    </source>
</evidence>
<dbReference type="RefSeq" id="WP_305910294.1">
    <property type="nucleotide sequence ID" value="NZ_CP157743.1"/>
</dbReference>
<dbReference type="InterPro" id="IPR002023">
    <property type="entry name" value="NuoE-like"/>
</dbReference>
<comment type="cofactor">
    <cofactor evidence="9">
        <name>[2Fe-2S] cluster</name>
        <dbReference type="ChEBI" id="CHEBI:190135"/>
    </cofactor>
</comment>
<dbReference type="GO" id="GO:0046872">
    <property type="term" value="F:metal ion binding"/>
    <property type="evidence" value="ECO:0007669"/>
    <property type="project" value="UniProtKB-KW"/>
</dbReference>
<dbReference type="GO" id="GO:0051537">
    <property type="term" value="F:2 iron, 2 sulfur cluster binding"/>
    <property type="evidence" value="ECO:0007669"/>
    <property type="project" value="UniProtKB-KW"/>
</dbReference>